<dbReference type="AlphaFoldDB" id="A0A8J6BZ10"/>
<feature type="region of interest" description="Disordered" evidence="1">
    <location>
        <begin position="119"/>
        <end position="166"/>
    </location>
</feature>
<dbReference type="EMBL" id="JAHDYR010000012">
    <property type="protein sequence ID" value="KAG9395076.1"/>
    <property type="molecule type" value="Genomic_DNA"/>
</dbReference>
<evidence type="ECO:0000313" key="2">
    <source>
        <dbReference type="EMBL" id="KAG9395076.1"/>
    </source>
</evidence>
<accession>A0A8J6BZ10</accession>
<sequence>MNANSDDSERISANHGTAEAPYVPQQGEERMFDEDADRVVIEEWRHSSISAMPQYCSDSLVRLRYMDYCRSGPRQGQYRAVSTALVQPQLPLSMFAGSHVVRPFRPPSPDPRTALHLETGARFTEAQPKPSPTVVKPTRRHPTSWVPPRSVRGAEAETVWGATGAA</sequence>
<evidence type="ECO:0000256" key="1">
    <source>
        <dbReference type="SAM" id="MobiDB-lite"/>
    </source>
</evidence>
<evidence type="ECO:0000313" key="3">
    <source>
        <dbReference type="Proteomes" id="UP000717585"/>
    </source>
</evidence>
<name>A0A8J6BZ10_9EUKA</name>
<keyword evidence="3" id="KW-1185">Reference proteome</keyword>
<reference evidence="2" key="1">
    <citation type="submission" date="2021-05" db="EMBL/GenBank/DDBJ databases">
        <title>A free-living protist that lacks canonical eukaryotic 1 DNA replication and segregation systems.</title>
        <authorList>
            <person name="Salas-Leiva D.E."/>
            <person name="Tromer E.C."/>
            <person name="Curtis B.A."/>
            <person name="Jerlstrom-Hultqvist J."/>
            <person name="Kolisko M."/>
            <person name="Yi Z."/>
            <person name="Salas-Leiva J.S."/>
            <person name="Gallot-Lavallee L."/>
            <person name="Kops G.J.P.L."/>
            <person name="Archibald J.M."/>
            <person name="Simpson A.G.B."/>
            <person name="Roger A.J."/>
        </authorList>
    </citation>
    <scope>NUCLEOTIDE SEQUENCE</scope>
    <source>
        <strain evidence="2">BICM</strain>
    </source>
</reference>
<protein>
    <submittedName>
        <fullName evidence="2">Uncharacterized protein</fullName>
    </submittedName>
</protein>
<feature type="region of interest" description="Disordered" evidence="1">
    <location>
        <begin position="1"/>
        <end position="31"/>
    </location>
</feature>
<dbReference type="Proteomes" id="UP000717585">
    <property type="component" value="Unassembled WGS sequence"/>
</dbReference>
<comment type="caution">
    <text evidence="2">The sequence shown here is derived from an EMBL/GenBank/DDBJ whole genome shotgun (WGS) entry which is preliminary data.</text>
</comment>
<organism evidence="2 3">
    <name type="scientific">Carpediemonas membranifera</name>
    <dbReference type="NCBI Taxonomy" id="201153"/>
    <lineage>
        <taxon>Eukaryota</taxon>
        <taxon>Metamonada</taxon>
        <taxon>Carpediemonas-like organisms</taxon>
        <taxon>Carpediemonas</taxon>
    </lineage>
</organism>
<proteinExistence type="predicted"/>
<gene>
    <name evidence="2" type="ORF">J8273_0292</name>
</gene>